<sequence>MPHSRTTTSSTIEATPAPDFQRNPTSDSSTRSQKRGSKMRSSFQRTQSRNDEWSQGPDGGSGFSFVGWFRSLRSKRKEGKMDDLDTQDSGVGSRSDSPPRLPELGLDGTRLELLAEETGFSEVGPERHEL</sequence>
<accession>A0AAD6GDN5</accession>
<organism evidence="2 3">
    <name type="scientific">Penicillium frequentans</name>
    <dbReference type="NCBI Taxonomy" id="3151616"/>
    <lineage>
        <taxon>Eukaryota</taxon>
        <taxon>Fungi</taxon>
        <taxon>Dikarya</taxon>
        <taxon>Ascomycota</taxon>
        <taxon>Pezizomycotina</taxon>
        <taxon>Eurotiomycetes</taxon>
        <taxon>Eurotiomycetidae</taxon>
        <taxon>Eurotiales</taxon>
        <taxon>Aspergillaceae</taxon>
        <taxon>Penicillium</taxon>
    </lineage>
</organism>
<feature type="region of interest" description="Disordered" evidence="1">
    <location>
        <begin position="1"/>
        <end position="106"/>
    </location>
</feature>
<gene>
    <name evidence="2" type="ORF">N7494_009731</name>
</gene>
<evidence type="ECO:0000256" key="1">
    <source>
        <dbReference type="SAM" id="MobiDB-lite"/>
    </source>
</evidence>
<protein>
    <submittedName>
        <fullName evidence="2">Uncharacterized protein</fullName>
    </submittedName>
</protein>
<comment type="caution">
    <text evidence="2">The sequence shown here is derived from an EMBL/GenBank/DDBJ whole genome shotgun (WGS) entry which is preliminary data.</text>
</comment>
<dbReference type="AlphaFoldDB" id="A0AAD6GDN5"/>
<dbReference type="Proteomes" id="UP001220324">
    <property type="component" value="Unassembled WGS sequence"/>
</dbReference>
<feature type="compositionally biased region" description="Polar residues" evidence="1">
    <location>
        <begin position="87"/>
        <end position="96"/>
    </location>
</feature>
<feature type="compositionally biased region" description="Polar residues" evidence="1">
    <location>
        <begin position="1"/>
        <end position="13"/>
    </location>
</feature>
<keyword evidence="3" id="KW-1185">Reference proteome</keyword>
<evidence type="ECO:0000313" key="2">
    <source>
        <dbReference type="EMBL" id="KAJ5533179.1"/>
    </source>
</evidence>
<evidence type="ECO:0000313" key="3">
    <source>
        <dbReference type="Proteomes" id="UP001220324"/>
    </source>
</evidence>
<dbReference type="EMBL" id="JAQIZZ010000007">
    <property type="protein sequence ID" value="KAJ5533179.1"/>
    <property type="molecule type" value="Genomic_DNA"/>
</dbReference>
<feature type="compositionally biased region" description="Polar residues" evidence="1">
    <location>
        <begin position="22"/>
        <end position="31"/>
    </location>
</feature>
<name>A0AAD6GDN5_9EURO</name>
<proteinExistence type="predicted"/>
<reference evidence="2 3" key="1">
    <citation type="journal article" date="2023" name="IMA Fungus">
        <title>Comparative genomic study of the Penicillium genus elucidates a diverse pangenome and 15 lateral gene transfer events.</title>
        <authorList>
            <person name="Petersen C."/>
            <person name="Sorensen T."/>
            <person name="Nielsen M.R."/>
            <person name="Sondergaard T.E."/>
            <person name="Sorensen J.L."/>
            <person name="Fitzpatrick D.A."/>
            <person name="Frisvad J.C."/>
            <person name="Nielsen K.L."/>
        </authorList>
    </citation>
    <scope>NUCLEOTIDE SEQUENCE [LARGE SCALE GENOMIC DNA]</scope>
    <source>
        <strain evidence="2 3">IBT 35679</strain>
    </source>
</reference>